<feature type="domain" description="DUF3887" evidence="1">
    <location>
        <begin position="115"/>
        <end position="216"/>
    </location>
</feature>
<dbReference type="RefSeq" id="WP_202382869.1">
    <property type="nucleotide sequence ID" value="NZ_BAAAMA010000010.1"/>
</dbReference>
<proteinExistence type="predicted"/>
<dbReference type="Gene3D" id="3.10.450.590">
    <property type="match status" value="1"/>
</dbReference>
<dbReference type="EMBL" id="QYAD01000004">
    <property type="protein sequence ID" value="MBL3690705.1"/>
    <property type="molecule type" value="Genomic_DNA"/>
</dbReference>
<protein>
    <submittedName>
        <fullName evidence="2">DUF3887 domain-containing protein</fullName>
    </submittedName>
</protein>
<evidence type="ECO:0000313" key="3">
    <source>
        <dbReference type="Proteomes" id="UP001646141"/>
    </source>
</evidence>
<reference evidence="2 3" key="1">
    <citation type="submission" date="2018-09" db="EMBL/GenBank/DDBJ databases">
        <title>Comparative genomics of Leucobacter spp.</title>
        <authorList>
            <person name="Reis A.C."/>
            <person name="Kolvenbach B.A."/>
            <person name="Corvini P.F.X."/>
            <person name="Nunes O.C."/>
        </authorList>
    </citation>
    <scope>NUCLEOTIDE SEQUENCE [LARGE SCALE GENOMIC DNA]</scope>
    <source>
        <strain evidence="2 3">L-1</strain>
    </source>
</reference>
<evidence type="ECO:0000259" key="1">
    <source>
        <dbReference type="Pfam" id="PF13026"/>
    </source>
</evidence>
<gene>
    <name evidence="2" type="ORF">D3226_12195</name>
</gene>
<dbReference type="Pfam" id="PF13026">
    <property type="entry name" value="DUF3887"/>
    <property type="match status" value="1"/>
</dbReference>
<organism evidence="2 3">
    <name type="scientific">Leucobacter chromiireducens subsp. chromiireducens</name>
    <dbReference type="NCBI Taxonomy" id="660067"/>
    <lineage>
        <taxon>Bacteria</taxon>
        <taxon>Bacillati</taxon>
        <taxon>Actinomycetota</taxon>
        <taxon>Actinomycetes</taxon>
        <taxon>Micrococcales</taxon>
        <taxon>Microbacteriaceae</taxon>
        <taxon>Leucobacter</taxon>
    </lineage>
</organism>
<name>A0ABS1SRE8_9MICO</name>
<dbReference type="Proteomes" id="UP001646141">
    <property type="component" value="Unassembled WGS sequence"/>
</dbReference>
<dbReference type="InterPro" id="IPR024981">
    <property type="entry name" value="DUF3887"/>
</dbReference>
<evidence type="ECO:0000313" key="2">
    <source>
        <dbReference type="EMBL" id="MBL3690705.1"/>
    </source>
</evidence>
<accession>A0ABS1SRE8</accession>
<sequence length="228" mass="23701">MSDSPPPQPTRALSPLAEEVDAAVLAAASADASVSAAGTTSAIQTANALSTAAHDSLASLVGAARRSGVSWQVIGDALGVSRQAAFKRFGSAGEPPTEGSTMADQSIDLSARTREVFERLSAGDYEAVRATMTYSCARTLTKRKVMSVWDQVVRDTGKLESCDELTVRTPDGTNALTKFAGRLLSNGAIVQTTLRHEAGDWIGRVAYNGSGKITGLLIAPVGAEDLAF</sequence>
<keyword evidence="3" id="KW-1185">Reference proteome</keyword>
<comment type="caution">
    <text evidence="2">The sequence shown here is derived from an EMBL/GenBank/DDBJ whole genome shotgun (WGS) entry which is preliminary data.</text>
</comment>